<evidence type="ECO:0000256" key="4">
    <source>
        <dbReference type="ARBA" id="ARBA00022989"/>
    </source>
</evidence>
<keyword evidence="5 6" id="KW-0472">Membrane</keyword>
<organism evidence="7 8">
    <name type="scientific">Bhargavaea cecembensis</name>
    <dbReference type="NCBI Taxonomy" id="394098"/>
    <lineage>
        <taxon>Bacteria</taxon>
        <taxon>Bacillati</taxon>
        <taxon>Bacillota</taxon>
        <taxon>Bacilli</taxon>
        <taxon>Bacillales</taxon>
        <taxon>Caryophanaceae</taxon>
        <taxon>Bhargavaea</taxon>
    </lineage>
</organism>
<dbReference type="InterPro" id="IPR050833">
    <property type="entry name" value="Poly_Biosynth_Transport"/>
</dbReference>
<feature type="transmembrane region" description="Helical" evidence="6">
    <location>
        <begin position="47"/>
        <end position="70"/>
    </location>
</feature>
<feature type="transmembrane region" description="Helical" evidence="6">
    <location>
        <begin position="175"/>
        <end position="199"/>
    </location>
</feature>
<feature type="transmembrane region" description="Helical" evidence="6">
    <location>
        <begin position="220"/>
        <end position="245"/>
    </location>
</feature>
<evidence type="ECO:0000256" key="3">
    <source>
        <dbReference type="ARBA" id="ARBA00022692"/>
    </source>
</evidence>
<evidence type="ECO:0000256" key="5">
    <source>
        <dbReference type="ARBA" id="ARBA00023136"/>
    </source>
</evidence>
<feature type="transmembrane region" description="Helical" evidence="6">
    <location>
        <begin position="114"/>
        <end position="131"/>
    </location>
</feature>
<keyword evidence="3 6" id="KW-0812">Transmembrane</keyword>
<dbReference type="AlphaFoldDB" id="A0A161RII7"/>
<evidence type="ECO:0000313" key="7">
    <source>
        <dbReference type="EMBL" id="KZE39972.1"/>
    </source>
</evidence>
<evidence type="ECO:0008006" key="9">
    <source>
        <dbReference type="Google" id="ProtNLM"/>
    </source>
</evidence>
<dbReference type="RefSeq" id="WP_063178103.1">
    <property type="nucleotide sequence ID" value="NZ_LQNT01000001.1"/>
</dbReference>
<dbReference type="Pfam" id="PF01943">
    <property type="entry name" value="Polysacc_synt"/>
    <property type="match status" value="1"/>
</dbReference>
<dbReference type="EMBL" id="LQNT01000001">
    <property type="protein sequence ID" value="KZE39972.1"/>
    <property type="molecule type" value="Genomic_DNA"/>
</dbReference>
<evidence type="ECO:0000256" key="6">
    <source>
        <dbReference type="SAM" id="Phobius"/>
    </source>
</evidence>
<dbReference type="OrthoDB" id="9775950at2"/>
<sequence length="511" mass="56383">MRMPIFIKQTALRTGAIFLVKVIGLAVRIPLFRLLGSEGMGIYQIVYSVYGFALTLLSGGFPTSLALLTAKDKKQGWLVYKSLAVPVLFLGTVSSLLCFAIAPNIAHFLGDKSLTFPIRCLAPALFIVPLLQLYRGFLQGVEFYGYVAVSELIEQTVRVGTMLLLVVLWMKQGTYAAAGGAVFGAFTGACIALLFLWLLKYNKRLKLIPATNNGTYNKSARWLILGPGMFLFFKSSFAITLTRIVMPASDFLDALIIPSRLQVSGLSQSEAIAIFGQVFGIATTIVYLPTIVTAAISYTMAAKLTANWQYEKKSRFVERSSLSLEIGWFWGISSMLILFFYADDLSMLIVGSQEATEAIRYMSFAPLIAGMRELTTTILWAADQKKAPLVGLLVGLICSAIAAYYLTAIPGFGYAGVAISAFILEITSLLWNALIIQKRCKGAFPVMMLLAYLIFLTSIGFINVPFEYFLLYIGIESRTMQSLGSMLFFIGCIALFLLLRFWGRGSFRSYR</sequence>
<feature type="transmembrane region" description="Helical" evidence="6">
    <location>
        <begin position="361"/>
        <end position="382"/>
    </location>
</feature>
<dbReference type="PIRSF" id="PIRSF038958">
    <property type="entry name" value="PG_synth_SpoVB"/>
    <property type="match status" value="1"/>
</dbReference>
<feature type="transmembrane region" description="Helical" evidence="6">
    <location>
        <begin position="271"/>
        <end position="301"/>
    </location>
</feature>
<feature type="transmembrane region" description="Helical" evidence="6">
    <location>
        <begin position="12"/>
        <end position="35"/>
    </location>
</feature>
<evidence type="ECO:0000313" key="8">
    <source>
        <dbReference type="Proteomes" id="UP000076490"/>
    </source>
</evidence>
<comment type="subcellular location">
    <subcellularLocation>
        <location evidence="1">Cell membrane</location>
        <topology evidence="1">Multi-pass membrane protein</topology>
    </subcellularLocation>
</comment>
<dbReference type="Proteomes" id="UP000076490">
    <property type="component" value="Unassembled WGS sequence"/>
</dbReference>
<feature type="transmembrane region" description="Helical" evidence="6">
    <location>
        <begin position="322"/>
        <end position="341"/>
    </location>
</feature>
<feature type="transmembrane region" description="Helical" evidence="6">
    <location>
        <begin position="443"/>
        <end position="462"/>
    </location>
</feature>
<evidence type="ECO:0000256" key="1">
    <source>
        <dbReference type="ARBA" id="ARBA00004651"/>
    </source>
</evidence>
<reference evidence="7 8" key="1">
    <citation type="submission" date="2016-01" db="EMBL/GenBank/DDBJ databases">
        <title>Whole genome sequencing of Bhargavaea cecembensis T14.</title>
        <authorList>
            <person name="Hong K.W."/>
        </authorList>
    </citation>
    <scope>NUCLEOTIDE SEQUENCE [LARGE SCALE GENOMIC DNA]</scope>
    <source>
        <strain evidence="7 8">T14</strain>
    </source>
</reference>
<proteinExistence type="predicted"/>
<gene>
    <name evidence="7" type="ORF">AV656_01460</name>
</gene>
<feature type="transmembrane region" description="Helical" evidence="6">
    <location>
        <begin position="82"/>
        <end position="102"/>
    </location>
</feature>
<dbReference type="InterPro" id="IPR024923">
    <property type="entry name" value="PG_synth_SpoVB"/>
</dbReference>
<keyword evidence="2" id="KW-1003">Cell membrane</keyword>
<feature type="transmembrane region" description="Helical" evidence="6">
    <location>
        <begin position="389"/>
        <end position="406"/>
    </location>
</feature>
<keyword evidence="4 6" id="KW-1133">Transmembrane helix</keyword>
<feature type="transmembrane region" description="Helical" evidence="6">
    <location>
        <begin position="482"/>
        <end position="502"/>
    </location>
</feature>
<dbReference type="GO" id="GO:0005886">
    <property type="term" value="C:plasma membrane"/>
    <property type="evidence" value="ECO:0007669"/>
    <property type="project" value="UniProtKB-SubCell"/>
</dbReference>
<comment type="caution">
    <text evidence="7">The sequence shown here is derived from an EMBL/GenBank/DDBJ whole genome shotgun (WGS) entry which is preliminary data.</text>
</comment>
<feature type="transmembrane region" description="Helical" evidence="6">
    <location>
        <begin position="412"/>
        <end position="431"/>
    </location>
</feature>
<accession>A0A161RII7</accession>
<dbReference type="PANTHER" id="PTHR30250">
    <property type="entry name" value="PST FAMILY PREDICTED COLANIC ACID TRANSPORTER"/>
    <property type="match status" value="1"/>
</dbReference>
<protein>
    <recommendedName>
        <fullName evidence="9">Polysaccharide biosynthesis protein C-terminal domain-containing protein</fullName>
    </recommendedName>
</protein>
<evidence type="ECO:0000256" key="2">
    <source>
        <dbReference type="ARBA" id="ARBA00022475"/>
    </source>
</evidence>
<dbReference type="InterPro" id="IPR002797">
    <property type="entry name" value="Polysacc_synth"/>
</dbReference>
<dbReference type="PANTHER" id="PTHR30250:SF21">
    <property type="entry name" value="LIPID II FLIPPASE MURJ"/>
    <property type="match status" value="1"/>
</dbReference>
<name>A0A161RII7_9BACL</name>